<keyword evidence="1" id="KW-1133">Transmembrane helix</keyword>
<protein>
    <recommendedName>
        <fullName evidence="2">Inner membrane protein YgaP-like transmembrane domain-containing protein</fullName>
    </recommendedName>
</protein>
<proteinExistence type="predicted"/>
<reference evidence="3 4" key="1">
    <citation type="submission" date="2015-09" db="EMBL/GenBank/DDBJ databases">
        <title>Sorangium comparison.</title>
        <authorList>
            <person name="Zaburannyi N."/>
            <person name="Bunk B."/>
            <person name="Overmann J."/>
            <person name="Mueller R."/>
        </authorList>
    </citation>
    <scope>NUCLEOTIDE SEQUENCE [LARGE SCALE GENOMIC DNA]</scope>
    <source>
        <strain evidence="3 4">So ceGT47</strain>
    </source>
</reference>
<dbReference type="AlphaFoldDB" id="A0A4P2PWU0"/>
<accession>A0A4P2PWU0</accession>
<sequence>MQENVGTLDRTARFVAGPLLMGLGATALGGLRGRPRGLLALVAGALVAESAVTRVCPVNRLLGIDTRGEARAGLLAPRGLASRIARALGR</sequence>
<name>A0A4P2PWU0_SORCE</name>
<evidence type="ECO:0000313" key="4">
    <source>
        <dbReference type="Proteomes" id="UP000295781"/>
    </source>
</evidence>
<dbReference type="RefSeq" id="WP_129346357.1">
    <property type="nucleotide sequence ID" value="NZ_CP012670.1"/>
</dbReference>
<evidence type="ECO:0000256" key="1">
    <source>
        <dbReference type="SAM" id="Phobius"/>
    </source>
</evidence>
<evidence type="ECO:0000259" key="2">
    <source>
        <dbReference type="Pfam" id="PF11127"/>
    </source>
</evidence>
<dbReference type="Pfam" id="PF11127">
    <property type="entry name" value="YgaP-like_TM"/>
    <property type="match status" value="1"/>
</dbReference>
<organism evidence="3 4">
    <name type="scientific">Sorangium cellulosum</name>
    <name type="common">Polyangium cellulosum</name>
    <dbReference type="NCBI Taxonomy" id="56"/>
    <lineage>
        <taxon>Bacteria</taxon>
        <taxon>Pseudomonadati</taxon>
        <taxon>Myxococcota</taxon>
        <taxon>Polyangia</taxon>
        <taxon>Polyangiales</taxon>
        <taxon>Polyangiaceae</taxon>
        <taxon>Sorangium</taxon>
    </lineage>
</organism>
<keyword evidence="1" id="KW-0472">Membrane</keyword>
<keyword evidence="1" id="KW-0812">Transmembrane</keyword>
<gene>
    <name evidence="3" type="ORF">SOCEGT47_014540</name>
</gene>
<dbReference type="EMBL" id="CP012670">
    <property type="protein sequence ID" value="AUX20976.1"/>
    <property type="molecule type" value="Genomic_DNA"/>
</dbReference>
<evidence type="ECO:0000313" key="3">
    <source>
        <dbReference type="EMBL" id="AUX20976.1"/>
    </source>
</evidence>
<feature type="transmembrane region" description="Helical" evidence="1">
    <location>
        <begin position="12"/>
        <end position="31"/>
    </location>
</feature>
<dbReference type="InterPro" id="IPR021309">
    <property type="entry name" value="YgaP-like_TM"/>
</dbReference>
<dbReference type="Proteomes" id="UP000295781">
    <property type="component" value="Chromosome"/>
</dbReference>
<feature type="domain" description="Inner membrane protein YgaP-like transmembrane" evidence="2">
    <location>
        <begin position="1"/>
        <end position="68"/>
    </location>
</feature>